<dbReference type="InterPro" id="IPR029063">
    <property type="entry name" value="SAM-dependent_MTases_sf"/>
</dbReference>
<dbReference type="GO" id="GO:0008171">
    <property type="term" value="F:O-methyltransferase activity"/>
    <property type="evidence" value="ECO:0007669"/>
    <property type="project" value="InterPro"/>
</dbReference>
<organism evidence="4 5">
    <name type="scientific">Chromohalobacter canadensis</name>
    <dbReference type="NCBI Taxonomy" id="141389"/>
    <lineage>
        <taxon>Bacteria</taxon>
        <taxon>Pseudomonadati</taxon>
        <taxon>Pseudomonadota</taxon>
        <taxon>Gammaproteobacteria</taxon>
        <taxon>Oceanospirillales</taxon>
        <taxon>Halomonadaceae</taxon>
        <taxon>Chromohalobacter</taxon>
    </lineage>
</organism>
<evidence type="ECO:0000256" key="3">
    <source>
        <dbReference type="ARBA" id="ARBA00022691"/>
    </source>
</evidence>
<protein>
    <submittedName>
        <fullName evidence="4">Predicted O-methyltransferase YrrM</fullName>
    </submittedName>
</protein>
<dbReference type="PANTHER" id="PTHR43167:SF1">
    <property type="entry name" value="PUTATIVE (AFU_ORTHOLOGUE AFUA_6G01830)-RELATED"/>
    <property type="match status" value="1"/>
</dbReference>
<name>A0A285VJA7_9GAMM</name>
<keyword evidence="2 4" id="KW-0808">Transferase</keyword>
<dbReference type="GO" id="GO:0032259">
    <property type="term" value="P:methylation"/>
    <property type="evidence" value="ECO:0007669"/>
    <property type="project" value="UniProtKB-KW"/>
</dbReference>
<dbReference type="SUPFAM" id="SSF53335">
    <property type="entry name" value="S-adenosyl-L-methionine-dependent methyltransferases"/>
    <property type="match status" value="1"/>
</dbReference>
<reference evidence="4 5" key="1">
    <citation type="submission" date="2017-08" db="EMBL/GenBank/DDBJ databases">
        <authorList>
            <person name="de Groot N.N."/>
        </authorList>
    </citation>
    <scope>NUCLEOTIDE SEQUENCE [LARGE SCALE GENOMIC DNA]</scope>
    <source>
        <strain evidence="4 5">USBA 855</strain>
    </source>
</reference>
<evidence type="ECO:0000313" key="5">
    <source>
        <dbReference type="Proteomes" id="UP000219023"/>
    </source>
</evidence>
<dbReference type="Gene3D" id="3.40.50.150">
    <property type="entry name" value="Vaccinia Virus protein VP39"/>
    <property type="match status" value="1"/>
</dbReference>
<keyword evidence="1 4" id="KW-0489">Methyltransferase</keyword>
<gene>
    <name evidence="4" type="ORF">SAMN05421509_103206</name>
</gene>
<dbReference type="Proteomes" id="UP000219023">
    <property type="component" value="Unassembled WGS sequence"/>
</dbReference>
<dbReference type="AlphaFoldDB" id="A0A285VJA7"/>
<proteinExistence type="predicted"/>
<dbReference type="EMBL" id="OBQJ01000003">
    <property type="protein sequence ID" value="SOC54162.1"/>
    <property type="molecule type" value="Genomic_DNA"/>
</dbReference>
<sequence length="208" mass="22305">MSTFDPRLDMDDAMRHALALYHQRIEEEKQGKGGPHRHMAVGPATGRLINLLASSLDAPNILELGTSLGYSTLWLADAARATGGRVTTIEMEAEKSTIAKEMAEGAGLTEWVDYQVGDALALLDDLDGPFDFVLVDHWKDLYLPSFEAFRDKLAPGAILVADNMIRGGGGDSSGQAEYAAAVRAMPGMTSVLLPVGSGLEVSRYEPAQ</sequence>
<accession>A0A285VJA7</accession>
<dbReference type="CDD" id="cd02440">
    <property type="entry name" value="AdoMet_MTases"/>
    <property type="match status" value="1"/>
</dbReference>
<evidence type="ECO:0000256" key="1">
    <source>
        <dbReference type="ARBA" id="ARBA00022603"/>
    </source>
</evidence>
<dbReference type="InterPro" id="IPR002935">
    <property type="entry name" value="SAM_O-MeTrfase"/>
</dbReference>
<dbReference type="PROSITE" id="PS51682">
    <property type="entry name" value="SAM_OMT_I"/>
    <property type="match status" value="1"/>
</dbReference>
<evidence type="ECO:0000256" key="2">
    <source>
        <dbReference type="ARBA" id="ARBA00022679"/>
    </source>
</evidence>
<dbReference type="RefSeq" id="WP_218839414.1">
    <property type="nucleotide sequence ID" value="NZ_OBQJ01000003.1"/>
</dbReference>
<dbReference type="Pfam" id="PF01596">
    <property type="entry name" value="Methyltransf_3"/>
    <property type="match status" value="1"/>
</dbReference>
<keyword evidence="3" id="KW-0949">S-adenosyl-L-methionine</keyword>
<dbReference type="PANTHER" id="PTHR43167">
    <property type="entry name" value="PUTATIVE (AFU_ORTHOLOGUE AFUA_6G01830)-RELATED"/>
    <property type="match status" value="1"/>
</dbReference>
<evidence type="ECO:0000313" key="4">
    <source>
        <dbReference type="EMBL" id="SOC54162.1"/>
    </source>
</evidence>